<comment type="subcellular location">
    <subcellularLocation>
        <location evidence="1">Cell membrane</location>
        <topology evidence="1">Multi-pass membrane protein</topology>
    </subcellularLocation>
</comment>
<dbReference type="PROSITE" id="PS50929">
    <property type="entry name" value="ABC_TM1F"/>
    <property type="match status" value="1"/>
</dbReference>
<dbReference type="AlphaFoldDB" id="A0AAC9YXB7"/>
<keyword evidence="4" id="KW-0547">Nucleotide-binding</keyword>
<comment type="similarity">
    <text evidence="9">Belongs to the ABC transporter superfamily. Lipid exporter (TC 3.A.1.106) family.</text>
</comment>
<keyword evidence="5 14" id="KW-0067">ATP-binding</keyword>
<evidence type="ECO:0000259" key="13">
    <source>
        <dbReference type="PROSITE" id="PS50929"/>
    </source>
</evidence>
<dbReference type="SMART" id="SM00382">
    <property type="entry name" value="AAA"/>
    <property type="match status" value="1"/>
</dbReference>
<dbReference type="InterPro" id="IPR003593">
    <property type="entry name" value="AAA+_ATPase"/>
</dbReference>
<dbReference type="PROSITE" id="PS50893">
    <property type="entry name" value="ABC_TRANSPORTER_2"/>
    <property type="match status" value="1"/>
</dbReference>
<feature type="transmembrane region" description="Helical" evidence="11">
    <location>
        <begin position="43"/>
        <end position="64"/>
    </location>
</feature>
<dbReference type="GO" id="GO:0005524">
    <property type="term" value="F:ATP binding"/>
    <property type="evidence" value="ECO:0007669"/>
    <property type="project" value="UniProtKB-KW"/>
</dbReference>
<dbReference type="CDD" id="cd18550">
    <property type="entry name" value="ABC_6TM_exporter_like"/>
    <property type="match status" value="1"/>
</dbReference>
<feature type="domain" description="ABC transporter" evidence="12">
    <location>
        <begin position="380"/>
        <end position="615"/>
    </location>
</feature>
<dbReference type="PROSITE" id="PS00211">
    <property type="entry name" value="ABC_TRANSPORTER_1"/>
    <property type="match status" value="1"/>
</dbReference>
<evidence type="ECO:0000259" key="12">
    <source>
        <dbReference type="PROSITE" id="PS50893"/>
    </source>
</evidence>
<feature type="transmembrane region" description="Helical" evidence="11">
    <location>
        <begin position="169"/>
        <end position="196"/>
    </location>
</feature>
<dbReference type="GO" id="GO:0005886">
    <property type="term" value="C:plasma membrane"/>
    <property type="evidence" value="ECO:0007669"/>
    <property type="project" value="UniProtKB-SubCell"/>
</dbReference>
<dbReference type="InterPro" id="IPR011527">
    <property type="entry name" value="ABC1_TM_dom"/>
</dbReference>
<evidence type="ECO:0000256" key="7">
    <source>
        <dbReference type="ARBA" id="ARBA00023136"/>
    </source>
</evidence>
<dbReference type="Pfam" id="PF00005">
    <property type="entry name" value="ABC_tran"/>
    <property type="match status" value="1"/>
</dbReference>
<name>A0AAC9YXB7_9ACTN</name>
<dbReference type="InterPro" id="IPR039421">
    <property type="entry name" value="Type_1_exporter"/>
</dbReference>
<evidence type="ECO:0000256" key="9">
    <source>
        <dbReference type="ARBA" id="ARBA00061644"/>
    </source>
</evidence>
<evidence type="ECO:0000256" key="3">
    <source>
        <dbReference type="ARBA" id="ARBA00022692"/>
    </source>
</evidence>
<keyword evidence="2" id="KW-0813">Transport</keyword>
<dbReference type="SUPFAM" id="SSF52540">
    <property type="entry name" value="P-loop containing nucleoside triphosphate hydrolases"/>
    <property type="match status" value="1"/>
</dbReference>
<feature type="domain" description="ABC transmembrane type-1" evidence="13">
    <location>
        <begin position="44"/>
        <end position="328"/>
    </location>
</feature>
<evidence type="ECO:0000256" key="1">
    <source>
        <dbReference type="ARBA" id="ARBA00004651"/>
    </source>
</evidence>
<keyword evidence="3 11" id="KW-0812">Transmembrane</keyword>
<dbReference type="FunFam" id="3.40.50.300:FF:000287">
    <property type="entry name" value="Multidrug ABC transporter ATP-binding protein"/>
    <property type="match status" value="1"/>
</dbReference>
<feature type="transmembrane region" description="Helical" evidence="11">
    <location>
        <begin position="84"/>
        <end position="104"/>
    </location>
</feature>
<evidence type="ECO:0000313" key="14">
    <source>
        <dbReference type="EMBL" id="ASY22534.1"/>
    </source>
</evidence>
<protein>
    <recommendedName>
        <fullName evidence="10">Fatty acid ABC transporter ATP-binding/permease protein</fullName>
    </recommendedName>
</protein>
<keyword evidence="7 11" id="KW-0472">Membrane</keyword>
<dbReference type="Gene3D" id="3.40.50.300">
    <property type="entry name" value="P-loop containing nucleotide triphosphate hydrolases"/>
    <property type="match status" value="1"/>
</dbReference>
<dbReference type="GO" id="GO:0015421">
    <property type="term" value="F:ABC-type oligopeptide transporter activity"/>
    <property type="evidence" value="ECO:0007669"/>
    <property type="project" value="TreeGrafter"/>
</dbReference>
<dbReference type="PANTHER" id="PTHR43394">
    <property type="entry name" value="ATP-DEPENDENT PERMEASE MDL1, MITOCHONDRIAL"/>
    <property type="match status" value="1"/>
</dbReference>
<proteinExistence type="inferred from homology"/>
<dbReference type="SUPFAM" id="SSF90123">
    <property type="entry name" value="ABC transporter transmembrane region"/>
    <property type="match status" value="1"/>
</dbReference>
<dbReference type="InterPro" id="IPR003439">
    <property type="entry name" value="ABC_transporter-like_ATP-bd"/>
</dbReference>
<organism evidence="14 15">
    <name type="scientific">Candidatus Planktophila versatilis</name>
    <dbReference type="NCBI Taxonomy" id="1884905"/>
    <lineage>
        <taxon>Bacteria</taxon>
        <taxon>Bacillati</taxon>
        <taxon>Actinomycetota</taxon>
        <taxon>Actinomycetes</taxon>
        <taxon>Candidatus Nanopelagicales</taxon>
        <taxon>Candidatus Nanopelagicaceae</taxon>
        <taxon>Candidatus Planktophila</taxon>
    </lineage>
</organism>
<dbReference type="InterPro" id="IPR017871">
    <property type="entry name" value="ABC_transporter-like_CS"/>
</dbReference>
<evidence type="ECO:0000256" key="8">
    <source>
        <dbReference type="ARBA" id="ARBA00055053"/>
    </source>
</evidence>
<evidence type="ECO:0000256" key="2">
    <source>
        <dbReference type="ARBA" id="ARBA00022448"/>
    </source>
</evidence>
<accession>A0AAC9YXB7</accession>
<reference evidence="14 15" key="1">
    <citation type="submission" date="2016-07" db="EMBL/GenBank/DDBJ databases">
        <title>High microdiversification within the ubiquitous acI lineage of Actinobacteria.</title>
        <authorList>
            <person name="Neuenschwander S.M."/>
            <person name="Salcher M."/>
            <person name="Ghai R."/>
            <person name="Pernthaler J."/>
        </authorList>
    </citation>
    <scope>NUCLEOTIDE SEQUENCE [LARGE SCALE GENOMIC DNA]</scope>
    <source>
        <strain evidence="14">MMS-IIB-76</strain>
    </source>
</reference>
<evidence type="ECO:0000256" key="4">
    <source>
        <dbReference type="ARBA" id="ARBA00022741"/>
    </source>
</evidence>
<dbReference type="PANTHER" id="PTHR43394:SF1">
    <property type="entry name" value="ATP-BINDING CASSETTE SUB-FAMILY B MEMBER 10, MITOCHONDRIAL"/>
    <property type="match status" value="1"/>
</dbReference>
<evidence type="ECO:0000256" key="6">
    <source>
        <dbReference type="ARBA" id="ARBA00022989"/>
    </source>
</evidence>
<evidence type="ECO:0000256" key="5">
    <source>
        <dbReference type="ARBA" id="ARBA00022840"/>
    </source>
</evidence>
<gene>
    <name evidence="14" type="ORF">A1sIIB76_02940</name>
</gene>
<dbReference type="Proteomes" id="UP000217194">
    <property type="component" value="Chromosome"/>
</dbReference>
<dbReference type="EMBL" id="CP016778">
    <property type="protein sequence ID" value="ASY22534.1"/>
    <property type="molecule type" value="Genomic_DNA"/>
</dbReference>
<dbReference type="InterPro" id="IPR027417">
    <property type="entry name" value="P-loop_NTPase"/>
</dbReference>
<dbReference type="Gene3D" id="1.20.1560.10">
    <property type="entry name" value="ABC transporter type 1, transmembrane domain"/>
    <property type="match status" value="1"/>
</dbReference>
<dbReference type="Pfam" id="PF00664">
    <property type="entry name" value="ABC_membrane"/>
    <property type="match status" value="1"/>
</dbReference>
<evidence type="ECO:0000313" key="15">
    <source>
        <dbReference type="Proteomes" id="UP000217194"/>
    </source>
</evidence>
<evidence type="ECO:0000256" key="11">
    <source>
        <dbReference type="SAM" id="Phobius"/>
    </source>
</evidence>
<dbReference type="InterPro" id="IPR036640">
    <property type="entry name" value="ABC1_TM_sf"/>
</dbReference>
<dbReference type="RefSeq" id="WP_095696992.1">
    <property type="nucleotide sequence ID" value="NZ_CP016778.1"/>
</dbReference>
<evidence type="ECO:0000256" key="10">
    <source>
        <dbReference type="ARBA" id="ARBA00071747"/>
    </source>
</evidence>
<dbReference type="GO" id="GO:0016887">
    <property type="term" value="F:ATP hydrolysis activity"/>
    <property type="evidence" value="ECO:0007669"/>
    <property type="project" value="InterPro"/>
</dbReference>
<feature type="transmembrane region" description="Helical" evidence="11">
    <location>
        <begin position="293"/>
        <end position="313"/>
    </location>
</feature>
<comment type="function">
    <text evidence="8">ABC transporter involved in fatty acid import. Transmembrane domains (TMD) form a pore in the membrane and the ATP-binding domain (NBD) is responsible for energy generation.</text>
</comment>
<keyword evidence="6 11" id="KW-1133">Transmembrane helix</keyword>
<feature type="transmembrane region" description="Helical" evidence="11">
    <location>
        <begin position="268"/>
        <end position="287"/>
    </location>
</feature>
<sequence>MSQHAVWMTFRSMTADPSVKSQKLKPGTVKRIFTYGAPYKSQILIFLATVVIEALLIISTPLLLRELIDKGVIPKDPALVTKLALLVGLLAVVDALFNIFGRWFSARIGEGLIYDLRSQVFAHVQRQSIAFFTRTQTGALISRINSDVMGAQQAFTGTLSGVVSNVVSLVLVVTAMLILSWQITVVSLLLLPVFLLPTKWVGKRIQALTRDAFNLNATMSSTMTERFNVSGALLVSLYGKPAKEEGFFRARARKVADIGIQTAMLNRIFFVGITSVAAVATAFAYGIGGHLAIDGSITVGTLLAITALLARLYGPLTALSNVRIDVMTALVSFERVFEVLDLHPMIVDRPGAQQLKQQELSIEFRNVSFSYPKAEEVSLASLESVSKPETVDSGQILNSISFTAPKGTLTAIVGPSGAGKTTMSALLPRLYDVTEGAILIGGSDIRDYTVQSLRDSIGVVMQDAHLFHETIAENLRYAKEDATEEEMIQACKSAQIWNLISTLPNGFETMVGERGHRLSGGEKQRLAIARLLLKAPSIVILDEATAHLDSENEDLVQEALRHALKGRTSIVIAHRLSTVMQADQILVLEKGQIVERGTHEELIQGAGLYSELFARQDLTTNEKPSVTD</sequence>